<evidence type="ECO:0000259" key="1">
    <source>
        <dbReference type="PROSITE" id="PS51186"/>
    </source>
</evidence>
<keyword evidence="2" id="KW-0808">Transferase</keyword>
<dbReference type="KEGG" id="sfd:USDA257_c02190"/>
<dbReference type="InterPro" id="IPR041496">
    <property type="entry name" value="YitH/HolE_GNAT"/>
</dbReference>
<sequence>MRLVAAFAATGSRLFCIAYRFWQRVAAGVFPSLGVSAQARHGRHKMRRGRHRLARTLRALPCVGRNCCLLRCTLNLEDTGRNRIMTNQEIVLEKMTPRHLDGALELSRQVQWPHRREDWELVQSISQGIVALQEDRLVATVMMTPYGDNAATINMVIVDAAMRGRGLGRKMLEEALAKAGERTCYLVATQEGLPLYEKVGFAATGETVQHQGKPLRVEAPADVTWSESGDHAYLVALDRAANGHDRSALMEILRERAKFAVIRDDGEIQAFAAIRSFGRGLVIGPVVARNDSEARALIDFLLAHHQGRFVRIDTDVSMDLAGWLTARGLNHAGCGIKMRRRGAACGQSKPTDHRNYALVSQALG</sequence>
<keyword evidence="2" id="KW-0012">Acyltransferase</keyword>
<dbReference type="Proteomes" id="UP000006180">
    <property type="component" value="Chromosome"/>
</dbReference>
<proteinExistence type="predicted"/>
<dbReference type="EMBL" id="CP003563">
    <property type="protein sequence ID" value="AFL48817.1"/>
    <property type="molecule type" value="Genomic_DNA"/>
</dbReference>
<dbReference type="EC" id="2.3.1.-" evidence="2"/>
<dbReference type="PATRIC" id="fig|1185652.3.peg.228"/>
<gene>
    <name evidence="2" type="ORF">USDA257_c02190</name>
</gene>
<dbReference type="InterPro" id="IPR052729">
    <property type="entry name" value="Acyl/Acetyltrans_Enzymes"/>
</dbReference>
<dbReference type="PANTHER" id="PTHR47237">
    <property type="entry name" value="SLL0310 PROTEIN"/>
    <property type="match status" value="1"/>
</dbReference>
<protein>
    <submittedName>
        <fullName evidence="2">Acetyltransferase</fullName>
        <ecNumber evidence="2">2.3.1.-</ecNumber>
    </submittedName>
</protein>
<dbReference type="PROSITE" id="PS51186">
    <property type="entry name" value="GNAT"/>
    <property type="match status" value="1"/>
</dbReference>
<accession>I3WYW1</accession>
<dbReference type="PANTHER" id="PTHR47237:SF2">
    <property type="entry name" value="BLL4206 PROTEIN"/>
    <property type="match status" value="1"/>
</dbReference>
<dbReference type="GO" id="GO:0016747">
    <property type="term" value="F:acyltransferase activity, transferring groups other than amino-acyl groups"/>
    <property type="evidence" value="ECO:0007669"/>
    <property type="project" value="InterPro"/>
</dbReference>
<evidence type="ECO:0000313" key="3">
    <source>
        <dbReference type="Proteomes" id="UP000006180"/>
    </source>
</evidence>
<dbReference type="eggNOG" id="COG0454">
    <property type="taxonomic scope" value="Bacteria"/>
</dbReference>
<dbReference type="InterPro" id="IPR016181">
    <property type="entry name" value="Acyl_CoA_acyltransferase"/>
</dbReference>
<reference evidence="2 3" key="1">
    <citation type="journal article" date="2012" name="J. Bacteriol.">
        <title>Complete genome sequence of the broad-host-range strain Sinorhizobium fredii USDA257.</title>
        <authorList>
            <person name="Schuldes J."/>
            <person name="Rodriguez Orbegoso M."/>
            <person name="Schmeisser C."/>
            <person name="Krishnan H.B."/>
            <person name="Daniel R."/>
            <person name="Streit W.R."/>
        </authorList>
    </citation>
    <scope>NUCLEOTIDE SEQUENCE [LARGE SCALE GENOMIC DNA]</scope>
    <source>
        <strain evidence="2 3">USDA 257</strain>
    </source>
</reference>
<dbReference type="InterPro" id="IPR000182">
    <property type="entry name" value="GNAT_dom"/>
</dbReference>
<dbReference type="Pfam" id="PF00583">
    <property type="entry name" value="Acetyltransf_1"/>
    <property type="match status" value="1"/>
</dbReference>
<name>I3WYW1_SINF2</name>
<dbReference type="Gene3D" id="3.40.630.90">
    <property type="match status" value="1"/>
</dbReference>
<dbReference type="CDD" id="cd04301">
    <property type="entry name" value="NAT_SF"/>
    <property type="match status" value="1"/>
</dbReference>
<dbReference type="STRING" id="1185652.USDA257_c02190"/>
<feature type="domain" description="N-acetyltransferase" evidence="1">
    <location>
        <begin position="90"/>
        <end position="222"/>
    </location>
</feature>
<dbReference type="Pfam" id="PF18014">
    <property type="entry name" value="Acetyltransf_18"/>
    <property type="match status" value="1"/>
</dbReference>
<dbReference type="Gene3D" id="3.40.630.30">
    <property type="match status" value="1"/>
</dbReference>
<dbReference type="SUPFAM" id="SSF55729">
    <property type="entry name" value="Acyl-CoA N-acyltransferases (Nat)"/>
    <property type="match status" value="1"/>
</dbReference>
<organism evidence="2 3">
    <name type="scientific">Sinorhizobium fredii (strain USDA 257)</name>
    <dbReference type="NCBI Taxonomy" id="1185652"/>
    <lineage>
        <taxon>Bacteria</taxon>
        <taxon>Pseudomonadati</taxon>
        <taxon>Pseudomonadota</taxon>
        <taxon>Alphaproteobacteria</taxon>
        <taxon>Hyphomicrobiales</taxon>
        <taxon>Rhizobiaceae</taxon>
        <taxon>Sinorhizobium/Ensifer group</taxon>
        <taxon>Sinorhizobium</taxon>
    </lineage>
</organism>
<dbReference type="HOGENOM" id="CLU_063450_1_0_5"/>
<evidence type="ECO:0000313" key="2">
    <source>
        <dbReference type="EMBL" id="AFL48817.1"/>
    </source>
</evidence>
<dbReference type="AlphaFoldDB" id="I3WYW1"/>